<dbReference type="SMART" id="SM01377">
    <property type="entry name" value="Ribosomal_L40e"/>
    <property type="match status" value="1"/>
</dbReference>
<dbReference type="GO" id="GO:0003735">
    <property type="term" value="F:structural constituent of ribosome"/>
    <property type="evidence" value="ECO:0007669"/>
    <property type="project" value="InterPro"/>
</dbReference>
<dbReference type="Pfam" id="PF01020">
    <property type="entry name" value="Ribosomal_L40e"/>
    <property type="match status" value="1"/>
</dbReference>
<reference evidence="5" key="3">
    <citation type="submission" date="2018-08" db="UniProtKB">
        <authorList>
            <consortium name="EnsemblPlants"/>
        </authorList>
    </citation>
    <scope>IDENTIFICATION</scope>
    <source>
        <strain evidence="5">cv. Bd21</strain>
    </source>
</reference>
<evidence type="ECO:0000313" key="4">
    <source>
        <dbReference type="EMBL" id="KQK16152.1"/>
    </source>
</evidence>
<dbReference type="GO" id="GO:0005840">
    <property type="term" value="C:ribosome"/>
    <property type="evidence" value="ECO:0007669"/>
    <property type="project" value="UniProtKB-KW"/>
</dbReference>
<organism evidence="4">
    <name type="scientific">Brachypodium distachyon</name>
    <name type="common">Purple false brome</name>
    <name type="synonym">Trachynia distachya</name>
    <dbReference type="NCBI Taxonomy" id="15368"/>
    <lineage>
        <taxon>Eukaryota</taxon>
        <taxon>Viridiplantae</taxon>
        <taxon>Streptophyta</taxon>
        <taxon>Embryophyta</taxon>
        <taxon>Tracheophyta</taxon>
        <taxon>Spermatophyta</taxon>
        <taxon>Magnoliopsida</taxon>
        <taxon>Liliopsida</taxon>
        <taxon>Poales</taxon>
        <taxon>Poaceae</taxon>
        <taxon>BOP clade</taxon>
        <taxon>Pooideae</taxon>
        <taxon>Stipodae</taxon>
        <taxon>Brachypodieae</taxon>
        <taxon>Brachypodium</taxon>
    </lineage>
</organism>
<dbReference type="Proteomes" id="UP000008810">
    <property type="component" value="Chromosome 1"/>
</dbReference>
<evidence type="ECO:0000256" key="2">
    <source>
        <dbReference type="ARBA" id="ARBA00023274"/>
    </source>
</evidence>
<dbReference type="Gramene" id="KQK16152">
    <property type="protein sequence ID" value="KQK16152"/>
    <property type="gene ID" value="BRADI_1g27090v3"/>
</dbReference>
<evidence type="ECO:0000259" key="3">
    <source>
        <dbReference type="SMART" id="SM01377"/>
    </source>
</evidence>
<reference evidence="4" key="2">
    <citation type="submission" date="2017-06" db="EMBL/GenBank/DDBJ databases">
        <title>WGS assembly of Brachypodium distachyon.</title>
        <authorList>
            <consortium name="The International Brachypodium Initiative"/>
            <person name="Lucas S."/>
            <person name="Harmon-Smith M."/>
            <person name="Lail K."/>
            <person name="Tice H."/>
            <person name="Grimwood J."/>
            <person name="Bruce D."/>
            <person name="Barry K."/>
            <person name="Shu S."/>
            <person name="Lindquist E."/>
            <person name="Wang M."/>
            <person name="Pitluck S."/>
            <person name="Vogel J.P."/>
            <person name="Garvin D.F."/>
            <person name="Mockler T.C."/>
            <person name="Schmutz J."/>
            <person name="Rokhsar D."/>
            <person name="Bevan M.W."/>
        </authorList>
    </citation>
    <scope>NUCLEOTIDE SEQUENCE</scope>
    <source>
        <strain evidence="4">Bd21</strain>
    </source>
</reference>
<dbReference type="SUPFAM" id="SSF57829">
    <property type="entry name" value="Zn-binding ribosomal proteins"/>
    <property type="match status" value="1"/>
</dbReference>
<evidence type="ECO:0000256" key="1">
    <source>
        <dbReference type="ARBA" id="ARBA00022980"/>
    </source>
</evidence>
<dbReference type="HOGENOM" id="CLU_1322521_0_0_1"/>
<keyword evidence="2" id="KW-0687">Ribonucleoprotein</keyword>
<gene>
    <name evidence="4" type="ORF">BRADI_1g27090v3</name>
</gene>
<evidence type="ECO:0000313" key="5">
    <source>
        <dbReference type="EnsemblPlants" id="KQK16152"/>
    </source>
</evidence>
<reference evidence="4 5" key="1">
    <citation type="journal article" date="2010" name="Nature">
        <title>Genome sequencing and analysis of the model grass Brachypodium distachyon.</title>
        <authorList>
            <consortium name="International Brachypodium Initiative"/>
        </authorList>
    </citation>
    <scope>NUCLEOTIDE SEQUENCE [LARGE SCALE GENOMIC DNA]</scope>
    <source>
        <strain evidence="4 5">Bd21</strain>
    </source>
</reference>
<feature type="domain" description="Large ribosomal subunit protein eL40" evidence="3">
    <location>
        <begin position="37"/>
        <end position="109"/>
    </location>
</feature>
<dbReference type="GO" id="GO:0006412">
    <property type="term" value="P:translation"/>
    <property type="evidence" value="ECO:0007669"/>
    <property type="project" value="InterPro"/>
</dbReference>
<keyword evidence="1" id="KW-0689">Ribosomal protein</keyword>
<sequence length="208" mass="23460">MARCQAHAPRRHGSELPYGVATQQRLRRCALHQAAAALWPRATASTAARVLLRIARCVGGEGGDGREVGEERWSGTQRQCYARLHIRSTNCRKKKCGHNNDDHLITELSSLSEYSAFLDLMCCFQHSFPAEAKEAAEFQFRCSLHLDLSLAVGVPHGCARLIPYFPIFILEMKRFTRANKGWFTYRGEKEKEDQHDVGQGMCVIADRP</sequence>
<dbReference type="AlphaFoldDB" id="I1GU96"/>
<dbReference type="InParanoid" id="I1GU96"/>
<protein>
    <recommendedName>
        <fullName evidence="3">Large ribosomal subunit protein eL40 domain-containing protein</fullName>
    </recommendedName>
</protein>
<evidence type="ECO:0000313" key="6">
    <source>
        <dbReference type="Proteomes" id="UP000008810"/>
    </source>
</evidence>
<dbReference type="EMBL" id="CM000880">
    <property type="protein sequence ID" value="KQK16152.1"/>
    <property type="molecule type" value="Genomic_DNA"/>
</dbReference>
<proteinExistence type="predicted"/>
<name>I1GU96_BRADI</name>
<dbReference type="EnsemblPlants" id="KQK16152">
    <property type="protein sequence ID" value="KQK16152"/>
    <property type="gene ID" value="BRADI_1g27090v3"/>
</dbReference>
<dbReference type="InterPro" id="IPR001975">
    <property type="entry name" value="Ribosomal_eL40_dom"/>
</dbReference>
<dbReference type="Gene3D" id="4.10.1060.50">
    <property type="match status" value="1"/>
</dbReference>
<dbReference type="InterPro" id="IPR038587">
    <property type="entry name" value="Ribosomal_eL40_sf"/>
</dbReference>
<dbReference type="GO" id="GO:1990904">
    <property type="term" value="C:ribonucleoprotein complex"/>
    <property type="evidence" value="ECO:0007669"/>
    <property type="project" value="UniProtKB-KW"/>
</dbReference>
<keyword evidence="6" id="KW-1185">Reference proteome</keyword>
<dbReference type="InterPro" id="IPR011332">
    <property type="entry name" value="Ribosomal_zn-bd"/>
</dbReference>
<accession>I1GU96</accession>